<gene>
    <name evidence="3" type="ORF">ATO11_16905</name>
</gene>
<dbReference type="GO" id="GO:0019698">
    <property type="term" value="P:D-galacturonate catabolic process"/>
    <property type="evidence" value="ECO:0007669"/>
    <property type="project" value="TreeGrafter"/>
</dbReference>
<keyword evidence="1" id="KW-0456">Lyase</keyword>
<dbReference type="SMART" id="SM00858">
    <property type="entry name" value="SAF"/>
    <property type="match status" value="1"/>
</dbReference>
<sequence>MDGHTTLLRLHADDNVLVALGPVGPGEVRVGDTATLMLRGAVTLGHKVAARAIASGETIVKYGMPIGVATADIAQGDHVHVHNIASRYTATHYRSDDAGLSDE</sequence>
<organism evidence="3 4">
    <name type="scientific">Pseudaestuariivita atlantica</name>
    <dbReference type="NCBI Taxonomy" id="1317121"/>
    <lineage>
        <taxon>Bacteria</taxon>
        <taxon>Pseudomonadati</taxon>
        <taxon>Pseudomonadota</taxon>
        <taxon>Alphaproteobacteria</taxon>
        <taxon>Rhodobacterales</taxon>
        <taxon>Paracoccaceae</taxon>
        <taxon>Pseudaestuariivita</taxon>
    </lineage>
</organism>
<dbReference type="Proteomes" id="UP000036938">
    <property type="component" value="Unassembled WGS sequence"/>
</dbReference>
<feature type="domain" description="SAF" evidence="2">
    <location>
        <begin position="14"/>
        <end position="85"/>
    </location>
</feature>
<dbReference type="GO" id="GO:0016829">
    <property type="term" value="F:lyase activity"/>
    <property type="evidence" value="ECO:0007669"/>
    <property type="project" value="UniProtKB-KW"/>
</dbReference>
<evidence type="ECO:0000313" key="3">
    <source>
        <dbReference type="EMBL" id="KNG92688.1"/>
    </source>
</evidence>
<reference evidence="3 4" key="1">
    <citation type="journal article" date="2015" name="Int. J. Syst. Evol. Microbiol.">
        <title>Aestuariivita atlantica sp. nov., isolated from deep sea sediment of the Atlantic Ocean.</title>
        <authorList>
            <person name="Li G."/>
            <person name="Lai Q."/>
            <person name="Du Y."/>
            <person name="Liu X."/>
            <person name="Sun F."/>
            <person name="Shao Z."/>
        </authorList>
    </citation>
    <scope>NUCLEOTIDE SEQUENCE [LARGE SCALE GENOMIC DNA]</scope>
    <source>
        <strain evidence="3 4">22II-S11-z3</strain>
    </source>
</reference>
<dbReference type="InterPro" id="IPR013974">
    <property type="entry name" value="SAF"/>
</dbReference>
<dbReference type="PANTHER" id="PTHR30536:SF5">
    <property type="entry name" value="ALTRONATE DEHYDRATASE"/>
    <property type="match status" value="1"/>
</dbReference>
<dbReference type="InterPro" id="IPR052172">
    <property type="entry name" value="UxaA_altronate/galactarate_dh"/>
</dbReference>
<protein>
    <recommendedName>
        <fullName evidence="2">SAF domain-containing protein</fullName>
    </recommendedName>
</protein>
<dbReference type="OrthoDB" id="9804574at2"/>
<comment type="caution">
    <text evidence="3">The sequence shown here is derived from an EMBL/GenBank/DDBJ whole genome shotgun (WGS) entry which is preliminary data.</text>
</comment>
<accession>A0A0L1JMP5</accession>
<dbReference type="Gene3D" id="2.30.130.110">
    <property type="match status" value="1"/>
</dbReference>
<evidence type="ECO:0000256" key="1">
    <source>
        <dbReference type="ARBA" id="ARBA00023239"/>
    </source>
</evidence>
<dbReference type="CDD" id="cd11613">
    <property type="entry name" value="SAF_AH_GD"/>
    <property type="match status" value="1"/>
</dbReference>
<dbReference type="PANTHER" id="PTHR30536">
    <property type="entry name" value="ALTRONATE/GALACTARATE DEHYDRATASE"/>
    <property type="match status" value="1"/>
</dbReference>
<dbReference type="EMBL" id="AQQZ01000008">
    <property type="protein sequence ID" value="KNG92688.1"/>
    <property type="molecule type" value="Genomic_DNA"/>
</dbReference>
<evidence type="ECO:0000313" key="4">
    <source>
        <dbReference type="Proteomes" id="UP000036938"/>
    </source>
</evidence>
<dbReference type="RefSeq" id="WP_050532080.1">
    <property type="nucleotide sequence ID" value="NZ_AQQZ01000008.1"/>
</dbReference>
<evidence type="ECO:0000259" key="2">
    <source>
        <dbReference type="SMART" id="SM00858"/>
    </source>
</evidence>
<keyword evidence="4" id="KW-1185">Reference proteome</keyword>
<name>A0A0L1JMP5_9RHOB</name>
<proteinExistence type="predicted"/>
<dbReference type="AlphaFoldDB" id="A0A0L1JMP5"/>
<dbReference type="InterPro" id="IPR044144">
    <property type="entry name" value="SAF_UxaA/GarD"/>
</dbReference>
<dbReference type="STRING" id="1317121.ATO11_16905"/>